<gene>
    <name evidence="1" type="ORF">IAC50_06095</name>
</gene>
<sequence>MKGTDKVSAVLAAAIALLVAVNCVVIYRVWLSGTEIADEMEKTELVFNDDTSVTNTFGRELWIRAKIILDEDRKGDQEIVSRAVEEGIWKEKGDGWYYYSIPLKSGERTAPLIDRLEESREGSGASDFRIQAEAVDEAWLDETPDSCEEAFLIFMRSNETTEQPYLL</sequence>
<dbReference type="EMBL" id="DVMP01000114">
    <property type="protein sequence ID" value="HIU26043.1"/>
    <property type="molecule type" value="Genomic_DNA"/>
</dbReference>
<protein>
    <submittedName>
        <fullName evidence="1">Uncharacterized protein</fullName>
    </submittedName>
</protein>
<dbReference type="Proteomes" id="UP000824090">
    <property type="component" value="Unassembled WGS sequence"/>
</dbReference>
<evidence type="ECO:0000313" key="1">
    <source>
        <dbReference type="EMBL" id="HIU26043.1"/>
    </source>
</evidence>
<evidence type="ECO:0000313" key="2">
    <source>
        <dbReference type="Proteomes" id="UP000824090"/>
    </source>
</evidence>
<dbReference type="AlphaFoldDB" id="A0A9D1I2L1"/>
<organism evidence="1 2">
    <name type="scientific">Candidatus Allocopromorpha excrementigallinarum</name>
    <dbReference type="NCBI Taxonomy" id="2840742"/>
    <lineage>
        <taxon>Bacteria</taxon>
        <taxon>Bacillati</taxon>
        <taxon>Bacillota</taxon>
        <taxon>Clostridia</taxon>
        <taxon>Eubacteriales</taxon>
        <taxon>Eubacteriaceae</taxon>
        <taxon>Eubacteriaceae incertae sedis</taxon>
        <taxon>Candidatus Allocopromorpha</taxon>
    </lineage>
</organism>
<reference evidence="1" key="1">
    <citation type="submission" date="2020-10" db="EMBL/GenBank/DDBJ databases">
        <authorList>
            <person name="Gilroy R."/>
        </authorList>
    </citation>
    <scope>NUCLEOTIDE SEQUENCE</scope>
    <source>
        <strain evidence="1">ChiHcec3-6078</strain>
    </source>
</reference>
<proteinExistence type="predicted"/>
<comment type="caution">
    <text evidence="1">The sequence shown here is derived from an EMBL/GenBank/DDBJ whole genome shotgun (WGS) entry which is preliminary data.</text>
</comment>
<name>A0A9D1I2L1_9FIRM</name>
<accession>A0A9D1I2L1</accession>
<reference evidence="1" key="2">
    <citation type="journal article" date="2021" name="PeerJ">
        <title>Extensive microbial diversity within the chicken gut microbiome revealed by metagenomics and culture.</title>
        <authorList>
            <person name="Gilroy R."/>
            <person name="Ravi A."/>
            <person name="Getino M."/>
            <person name="Pursley I."/>
            <person name="Horton D.L."/>
            <person name="Alikhan N.F."/>
            <person name="Baker D."/>
            <person name="Gharbi K."/>
            <person name="Hall N."/>
            <person name="Watson M."/>
            <person name="Adriaenssens E.M."/>
            <person name="Foster-Nyarko E."/>
            <person name="Jarju S."/>
            <person name="Secka A."/>
            <person name="Antonio M."/>
            <person name="Oren A."/>
            <person name="Chaudhuri R.R."/>
            <person name="La Ragione R."/>
            <person name="Hildebrand F."/>
            <person name="Pallen M.J."/>
        </authorList>
    </citation>
    <scope>NUCLEOTIDE SEQUENCE</scope>
    <source>
        <strain evidence="1">ChiHcec3-6078</strain>
    </source>
</reference>